<reference evidence="2 3" key="1">
    <citation type="journal article" date="2014" name="BMC Genomics">
        <title>Genome based analysis of type-I polyketide synthase and nonribosomal peptide synthetase gene clusters in seven strains of five representative Nocardia species.</title>
        <authorList>
            <person name="Komaki H."/>
            <person name="Ichikawa N."/>
            <person name="Hosoyama A."/>
            <person name="Takahashi-Nakaguchi A."/>
            <person name="Matsuzawa T."/>
            <person name="Suzuki K."/>
            <person name="Fujita N."/>
            <person name="Gonoi T."/>
        </authorList>
    </citation>
    <scope>NUCLEOTIDE SEQUENCE [LARGE SCALE GENOMIC DNA]</scope>
    <source>
        <strain evidence="2 3">NBRC 15531</strain>
    </source>
</reference>
<accession>U5EJL8</accession>
<organism evidence="2 3">
    <name type="scientific">Nocardia asteroides NBRC 15531</name>
    <dbReference type="NCBI Taxonomy" id="1110697"/>
    <lineage>
        <taxon>Bacteria</taxon>
        <taxon>Bacillati</taxon>
        <taxon>Actinomycetota</taxon>
        <taxon>Actinomycetes</taxon>
        <taxon>Mycobacteriales</taxon>
        <taxon>Nocardiaceae</taxon>
        <taxon>Nocardia</taxon>
    </lineage>
</organism>
<dbReference type="Proteomes" id="UP000017048">
    <property type="component" value="Unassembled WGS sequence"/>
</dbReference>
<dbReference type="PANTHER" id="PTHR43861">
    <property type="entry name" value="TRANS-ACONITATE 2-METHYLTRANSFERASE-RELATED"/>
    <property type="match status" value="1"/>
</dbReference>
<dbReference type="STRING" id="1824.SAMN05444423_101676"/>
<dbReference type="eggNOG" id="COG2226">
    <property type="taxonomic scope" value="Bacteria"/>
</dbReference>
<dbReference type="Pfam" id="PF13847">
    <property type="entry name" value="Methyltransf_31"/>
    <property type="match status" value="1"/>
</dbReference>
<dbReference type="SUPFAM" id="SSF53335">
    <property type="entry name" value="S-adenosyl-L-methionine-dependent methyltransferases"/>
    <property type="match status" value="1"/>
</dbReference>
<sequence>MKFAERYDIAAPIYDRTAWVLSLGGIDKLHPGLVEGLDLTGKKVADLGCGTGLAFPALLSAVGPTGHVIGVDNNAAILAKAQKRVDENHWPNVTLVTEDIAELPVNRDVDVVFSCIAMSCVPHPSEKLAELLANLESGTLVRIIDALPRTTGLSKYPINGYNFVKSGIVGSHFRELHPFAQVFRDQLSDVVIDSLHGGIYTRLTGVKA</sequence>
<gene>
    <name evidence="2" type="ORF">NCAST_31_00120</name>
</gene>
<dbReference type="PANTHER" id="PTHR43861:SF1">
    <property type="entry name" value="TRANS-ACONITATE 2-METHYLTRANSFERASE"/>
    <property type="match status" value="1"/>
</dbReference>
<evidence type="ECO:0000259" key="1">
    <source>
        <dbReference type="Pfam" id="PF13847"/>
    </source>
</evidence>
<dbReference type="RefSeq" id="WP_019049788.1">
    <property type="nucleotide sequence ID" value="NZ_BAFO02000031.1"/>
</dbReference>
<dbReference type="AlphaFoldDB" id="U5EJL8"/>
<dbReference type="InterPro" id="IPR029063">
    <property type="entry name" value="SAM-dependent_MTases_sf"/>
</dbReference>
<protein>
    <recommendedName>
        <fullName evidence="1">Methyltransferase domain-containing protein</fullName>
    </recommendedName>
</protein>
<dbReference type="InterPro" id="IPR025714">
    <property type="entry name" value="Methyltranfer_dom"/>
</dbReference>
<dbReference type="EMBL" id="BAFO02000031">
    <property type="protein sequence ID" value="GAD85319.1"/>
    <property type="molecule type" value="Genomic_DNA"/>
</dbReference>
<dbReference type="OrthoDB" id="7032234at2"/>
<dbReference type="CDD" id="cd02440">
    <property type="entry name" value="AdoMet_MTases"/>
    <property type="match status" value="1"/>
</dbReference>
<keyword evidence="3" id="KW-1185">Reference proteome</keyword>
<dbReference type="GeneID" id="91514042"/>
<feature type="domain" description="Methyltransferase" evidence="1">
    <location>
        <begin position="41"/>
        <end position="144"/>
    </location>
</feature>
<evidence type="ECO:0000313" key="3">
    <source>
        <dbReference type="Proteomes" id="UP000017048"/>
    </source>
</evidence>
<comment type="caution">
    <text evidence="2">The sequence shown here is derived from an EMBL/GenBank/DDBJ whole genome shotgun (WGS) entry which is preliminary data.</text>
</comment>
<proteinExistence type="predicted"/>
<name>U5EJL8_NOCAS</name>
<evidence type="ECO:0000313" key="2">
    <source>
        <dbReference type="EMBL" id="GAD85319.1"/>
    </source>
</evidence>
<dbReference type="Gene3D" id="3.40.50.150">
    <property type="entry name" value="Vaccinia Virus protein VP39"/>
    <property type="match status" value="1"/>
</dbReference>